<dbReference type="SUPFAM" id="SSF56784">
    <property type="entry name" value="HAD-like"/>
    <property type="match status" value="1"/>
</dbReference>
<feature type="region of interest" description="Disordered" evidence="3">
    <location>
        <begin position="1"/>
        <end position="47"/>
    </location>
</feature>
<dbReference type="OrthoDB" id="2363873at2759"/>
<comment type="caution">
    <text evidence="4">The sequence shown here is derived from an EMBL/GenBank/DDBJ whole genome shotgun (WGS) entry which is preliminary data.</text>
</comment>
<dbReference type="AlphaFoldDB" id="A0A5C5FVJ2"/>
<dbReference type="EMBL" id="SOZI01000056">
    <property type="protein sequence ID" value="TNY20858.1"/>
    <property type="molecule type" value="Genomic_DNA"/>
</dbReference>
<dbReference type="Pfam" id="PF00702">
    <property type="entry name" value="Hydrolase"/>
    <property type="match status" value="1"/>
</dbReference>
<dbReference type="Gene3D" id="3.40.50.1000">
    <property type="entry name" value="HAD superfamily/HAD-like"/>
    <property type="match status" value="1"/>
</dbReference>
<protein>
    <submittedName>
        <fullName evidence="4">HAD-like domain-containing protein</fullName>
    </submittedName>
</protein>
<dbReference type="InterPro" id="IPR036412">
    <property type="entry name" value="HAD-like_sf"/>
</dbReference>
<dbReference type="InterPro" id="IPR023198">
    <property type="entry name" value="PGP-like_dom2"/>
</dbReference>
<dbReference type="InterPro" id="IPR051540">
    <property type="entry name" value="S-2-haloacid_dehalogenase"/>
</dbReference>
<dbReference type="InterPro" id="IPR036883">
    <property type="entry name" value="PDCD5-like_sf"/>
</dbReference>
<evidence type="ECO:0000256" key="2">
    <source>
        <dbReference type="ARBA" id="ARBA00022801"/>
    </source>
</evidence>
<evidence type="ECO:0000313" key="4">
    <source>
        <dbReference type="EMBL" id="TNY20858.1"/>
    </source>
</evidence>
<evidence type="ECO:0000256" key="3">
    <source>
        <dbReference type="SAM" id="MobiDB-lite"/>
    </source>
</evidence>
<dbReference type="Gene3D" id="1.10.150.240">
    <property type="entry name" value="Putative phosphatase, domain 2"/>
    <property type="match status" value="1"/>
</dbReference>
<sequence length="422" mass="45502">MAELQASGGAGGGPSAGPSMPSPAGAGGASGEDQAQQAAQEDERRRAVMSQILSPEARERRQSIALSAPLRLSAHVCSRPNEISSAVLTRELVSVPAVSRIALVKPDRARAIEQLLMRMAQSGQLRGRVSEDQLIDVLDQMPDTAPTSHPARSTSSPSPLAGVQAVLFDQFGTLTNWQDSVVRSLADAAEVGDAGSSGAGGGEDSQVDWLAFAQRWRDGYMVRTREIAAGKPGPGNIDSLHLEILDTLLEQDEYKALRKAWSPDRRKDLCQLWHRLDAWPDTKPGLEQLRAVDPPVFLATLSNGTLRLLIDIARHNSLPLDAHFSGDLLQSYKPNPAMYTRACDLLGFDKAARQRGEVALCASHIDDLRAAAKQGLRTIYIRRATEDVNVPHGGDAVRSKSDGGEVDVVIRKIGEIAGWVRR</sequence>
<dbReference type="Pfam" id="PF01984">
    <property type="entry name" value="dsDNA_bind"/>
    <property type="match status" value="2"/>
</dbReference>
<dbReference type="Gene3D" id="1.10.8.140">
    <property type="entry name" value="PDCD5-like"/>
    <property type="match status" value="2"/>
</dbReference>
<evidence type="ECO:0000256" key="1">
    <source>
        <dbReference type="ARBA" id="ARBA00010490"/>
    </source>
</evidence>
<name>A0A5C5FVJ2_9BASI</name>
<keyword evidence="2" id="KW-0378">Hydrolase</keyword>
<dbReference type="InterPro" id="IPR023214">
    <property type="entry name" value="HAD_sf"/>
</dbReference>
<dbReference type="InterPro" id="IPR002836">
    <property type="entry name" value="PDCD5-like"/>
</dbReference>
<dbReference type="PANTHER" id="PTHR43316">
    <property type="entry name" value="HYDROLASE, HALOACID DELAHOGENASE-RELATED"/>
    <property type="match status" value="1"/>
</dbReference>
<dbReference type="STRING" id="5288.A0A5C5FVJ2"/>
<keyword evidence="5" id="KW-1185">Reference proteome</keyword>
<proteinExistence type="inferred from homology"/>
<reference evidence="4 5" key="1">
    <citation type="submission" date="2019-03" db="EMBL/GenBank/DDBJ databases">
        <title>Rhodosporidium diobovatum UCD-FST 08-225 genome sequencing, assembly, and annotation.</title>
        <authorList>
            <person name="Fakankun I.U."/>
            <person name="Fristensky B."/>
            <person name="Levin D.B."/>
        </authorList>
    </citation>
    <scope>NUCLEOTIDE SEQUENCE [LARGE SCALE GENOMIC DNA]</scope>
    <source>
        <strain evidence="4 5">UCD-FST 08-225</strain>
    </source>
</reference>
<comment type="similarity">
    <text evidence="1">Belongs to the PDCD5 family.</text>
</comment>
<gene>
    <name evidence="4" type="ORF">DMC30DRAFT_411569</name>
</gene>
<dbReference type="GO" id="GO:0003677">
    <property type="term" value="F:DNA binding"/>
    <property type="evidence" value="ECO:0007669"/>
    <property type="project" value="InterPro"/>
</dbReference>
<dbReference type="PANTHER" id="PTHR43316:SF3">
    <property type="entry name" value="HALOACID DEHALOGENASE, TYPE II (AFU_ORTHOLOGUE AFUA_2G07750)-RELATED"/>
    <property type="match status" value="1"/>
</dbReference>
<organism evidence="4 5">
    <name type="scientific">Rhodotorula diobovata</name>
    <dbReference type="NCBI Taxonomy" id="5288"/>
    <lineage>
        <taxon>Eukaryota</taxon>
        <taxon>Fungi</taxon>
        <taxon>Dikarya</taxon>
        <taxon>Basidiomycota</taxon>
        <taxon>Pucciniomycotina</taxon>
        <taxon>Microbotryomycetes</taxon>
        <taxon>Sporidiobolales</taxon>
        <taxon>Sporidiobolaceae</taxon>
        <taxon>Rhodotorula</taxon>
    </lineage>
</organism>
<dbReference type="SUPFAM" id="SSF46950">
    <property type="entry name" value="Double-stranded DNA-binding domain"/>
    <property type="match status" value="2"/>
</dbReference>
<evidence type="ECO:0000313" key="5">
    <source>
        <dbReference type="Proteomes" id="UP000311382"/>
    </source>
</evidence>
<accession>A0A5C5FVJ2</accession>
<dbReference type="Proteomes" id="UP000311382">
    <property type="component" value="Unassembled WGS sequence"/>
</dbReference>
<dbReference type="GO" id="GO:0016787">
    <property type="term" value="F:hydrolase activity"/>
    <property type="evidence" value="ECO:0007669"/>
    <property type="project" value="UniProtKB-KW"/>
</dbReference>